<organism evidence="1 2">
    <name type="scientific">Ephemerocybe angulata</name>
    <dbReference type="NCBI Taxonomy" id="980116"/>
    <lineage>
        <taxon>Eukaryota</taxon>
        <taxon>Fungi</taxon>
        <taxon>Dikarya</taxon>
        <taxon>Basidiomycota</taxon>
        <taxon>Agaricomycotina</taxon>
        <taxon>Agaricomycetes</taxon>
        <taxon>Agaricomycetidae</taxon>
        <taxon>Agaricales</taxon>
        <taxon>Agaricineae</taxon>
        <taxon>Psathyrellaceae</taxon>
        <taxon>Ephemerocybe</taxon>
    </lineage>
</organism>
<protein>
    <submittedName>
        <fullName evidence="1">Uncharacterized protein</fullName>
    </submittedName>
</protein>
<accession>A0A8H6LW23</accession>
<proteinExistence type="predicted"/>
<comment type="caution">
    <text evidence="1">The sequence shown here is derived from an EMBL/GenBank/DDBJ whole genome shotgun (WGS) entry which is preliminary data.</text>
</comment>
<dbReference type="OrthoDB" id="2720314at2759"/>
<keyword evidence="2" id="KW-1185">Reference proteome</keyword>
<dbReference type="Proteomes" id="UP000521943">
    <property type="component" value="Unassembled WGS sequence"/>
</dbReference>
<reference evidence="1 2" key="1">
    <citation type="submission" date="2020-07" db="EMBL/GenBank/DDBJ databases">
        <title>Comparative genomics of pyrophilous fungi reveals a link between fire events and developmental genes.</title>
        <authorList>
            <consortium name="DOE Joint Genome Institute"/>
            <person name="Steindorff A.S."/>
            <person name="Carver A."/>
            <person name="Calhoun S."/>
            <person name="Stillman K."/>
            <person name="Liu H."/>
            <person name="Lipzen A."/>
            <person name="Pangilinan J."/>
            <person name="Labutti K."/>
            <person name="Bruns T.D."/>
            <person name="Grigoriev I.V."/>
        </authorList>
    </citation>
    <scope>NUCLEOTIDE SEQUENCE [LARGE SCALE GENOMIC DNA]</scope>
    <source>
        <strain evidence="1 2">CBS 144469</strain>
    </source>
</reference>
<sequence length="336" mass="37017">MPFKLEPNDFDADQEVLSGPELESTIAVLGDICSSVTNGGSQAGREKLKELVEKLKARLNDPSAPFDLSDFDLLEMSNIRRNGTLDLKLSTETSETVSASRKLGSDKLWSDDFMHKHLALLFRSIDNESPGFIMAVTDAFIFRATAMLPPSHEFVLVPEDRSGPSDPCEVPQMGPGTKPGVIDYTVIVASPSHITKLQVDTYWQPILDKSEGEKIIGAFFIAVANANAPLASLGDQLNTVVLEMSARAKSLGKSHVRGALTSGTRWSFIAMDLDPNNVDAKYWVSEEIEFRAPIVGSPDVSWTSEREPSLIAAILSTWVQRSFEEFKGDEWFFTRT</sequence>
<gene>
    <name evidence="1" type="ORF">DFP72DRAFT_857746</name>
</gene>
<evidence type="ECO:0000313" key="2">
    <source>
        <dbReference type="Proteomes" id="UP000521943"/>
    </source>
</evidence>
<dbReference type="EMBL" id="JACGCI010000124">
    <property type="protein sequence ID" value="KAF6744289.1"/>
    <property type="molecule type" value="Genomic_DNA"/>
</dbReference>
<name>A0A8H6LW23_9AGAR</name>
<dbReference type="AlphaFoldDB" id="A0A8H6LW23"/>
<evidence type="ECO:0000313" key="1">
    <source>
        <dbReference type="EMBL" id="KAF6744289.1"/>
    </source>
</evidence>